<accession>A0A239DMJ2</accession>
<keyword evidence="3" id="KW-1185">Reference proteome</keyword>
<sequence length="398" mass="42902">MNHDLEGRLREALDERAQVFEASPQAWPRVQARARRARLRRWTALTLLPALATACVVALVVVMPGGGGPDISASTTKADDPIAELSAENPPVGEILSISRPDFVGVGSTVRIWFSGSTRDHERLCTELRDTPTGGRTAFCQPMDPWKEKQFAWYAGGTDTAMPAPQERLAYGAARPEVAAVTATTDDGQSFPGTLHREGGRPWPIWTVLFPGDAPVTAIVFTDEAGQVLQRLPRTIPWDCDGDRTPVGTGIRLPGGVSAHLHAENCLVFWHRGKQAGTDFGGVAARGEPLSVRMAKQKKPAVIWGGPGQSATGGLWYGYTGKETHKVELRLNDGRQTSAQTVADPWGQGVRFFGGKIPKGGDPNLDGAVYLGYDAAGGELWREVVPGREHPSRPPTPR</sequence>
<proteinExistence type="predicted"/>
<gene>
    <name evidence="2" type="ORF">SAMN05216276_1007195</name>
</gene>
<name>A0A239DMJ2_9ACTN</name>
<protein>
    <submittedName>
        <fullName evidence="2">Uncharacterized protein</fullName>
    </submittedName>
</protein>
<keyword evidence="1" id="KW-1133">Transmembrane helix</keyword>
<dbReference type="OrthoDB" id="3518078at2"/>
<dbReference type="Proteomes" id="UP000198282">
    <property type="component" value="Unassembled WGS sequence"/>
</dbReference>
<evidence type="ECO:0000313" key="3">
    <source>
        <dbReference type="Proteomes" id="UP000198282"/>
    </source>
</evidence>
<keyword evidence="1" id="KW-0472">Membrane</keyword>
<organism evidence="2 3">
    <name type="scientific">Streptosporangium subroseum</name>
    <dbReference type="NCBI Taxonomy" id="106412"/>
    <lineage>
        <taxon>Bacteria</taxon>
        <taxon>Bacillati</taxon>
        <taxon>Actinomycetota</taxon>
        <taxon>Actinomycetes</taxon>
        <taxon>Streptosporangiales</taxon>
        <taxon>Streptosporangiaceae</taxon>
        <taxon>Streptosporangium</taxon>
    </lineage>
</organism>
<dbReference type="AlphaFoldDB" id="A0A239DMJ2"/>
<keyword evidence="1" id="KW-0812">Transmembrane</keyword>
<dbReference type="EMBL" id="FZOD01000007">
    <property type="protein sequence ID" value="SNS33032.1"/>
    <property type="molecule type" value="Genomic_DNA"/>
</dbReference>
<dbReference type="RefSeq" id="WP_089206969.1">
    <property type="nucleotide sequence ID" value="NZ_FZOD01000007.1"/>
</dbReference>
<evidence type="ECO:0000313" key="2">
    <source>
        <dbReference type="EMBL" id="SNS33032.1"/>
    </source>
</evidence>
<evidence type="ECO:0000256" key="1">
    <source>
        <dbReference type="SAM" id="Phobius"/>
    </source>
</evidence>
<feature type="transmembrane region" description="Helical" evidence="1">
    <location>
        <begin position="42"/>
        <end position="63"/>
    </location>
</feature>
<reference evidence="2 3" key="1">
    <citation type="submission" date="2017-06" db="EMBL/GenBank/DDBJ databases">
        <authorList>
            <person name="Kim H.J."/>
            <person name="Triplett B.A."/>
        </authorList>
    </citation>
    <scope>NUCLEOTIDE SEQUENCE [LARGE SCALE GENOMIC DNA]</scope>
    <source>
        <strain evidence="2 3">CGMCC 4.2132</strain>
    </source>
</reference>